<dbReference type="InterPro" id="IPR023214">
    <property type="entry name" value="HAD_sf"/>
</dbReference>
<sequence>MKIVFLDIDGTLLPDGGDHVSEPTRRAVAAAIGRGIRVVPCTGRSTLGVLPTAEQLGLGTGSMFIASNGAVTAELTSKRSRPFQVVRQWLFDPWPALTVAMAVEPQVAMAVERVGVGWRVNKPFPASRLRGLQHIVDERVLWSQHTTRAVVHAPGIAAYAPQIEGTGCTATPHGSNWIDLTKPGLSKASEADALRRRWGIHPDDTAAIGDGINDRALLAQVRHGFAMGGAPQVVKDAANYITGTLDHHGAAAALDTLTLSTRQPGSQASESTPTEGMPTEGMPAESTPAVTRVVVAGMRAAATETVAR</sequence>
<dbReference type="Proteomes" id="UP000625527">
    <property type="component" value="Unassembled WGS sequence"/>
</dbReference>
<dbReference type="PANTHER" id="PTHR10000">
    <property type="entry name" value="PHOSPHOSERINE PHOSPHATASE"/>
    <property type="match status" value="1"/>
</dbReference>
<name>A0ABR9N526_9MICO</name>
<dbReference type="PROSITE" id="PS01229">
    <property type="entry name" value="COF_2"/>
    <property type="match status" value="1"/>
</dbReference>
<keyword evidence="3" id="KW-1185">Reference proteome</keyword>
<evidence type="ECO:0000256" key="1">
    <source>
        <dbReference type="SAM" id="MobiDB-lite"/>
    </source>
</evidence>
<proteinExistence type="predicted"/>
<reference evidence="2 3" key="1">
    <citation type="submission" date="2020-10" db="EMBL/GenBank/DDBJ databases">
        <title>Myceligenerans pegani sp. nov., an endophytic actinomycete isolated from Peganum harmala L. in Xinjiang, China.</title>
        <authorList>
            <person name="Xin L."/>
        </authorList>
    </citation>
    <scope>NUCLEOTIDE SEQUENCE [LARGE SCALE GENOMIC DNA]</scope>
    <source>
        <strain evidence="2 3">TRM65318</strain>
    </source>
</reference>
<feature type="region of interest" description="Disordered" evidence="1">
    <location>
        <begin position="261"/>
        <end position="286"/>
    </location>
</feature>
<accession>A0ABR9N526</accession>
<dbReference type="EMBL" id="JADAQT010000110">
    <property type="protein sequence ID" value="MBE1878764.1"/>
    <property type="molecule type" value="Genomic_DNA"/>
</dbReference>
<organism evidence="2 3">
    <name type="scientific">Myceligenerans pegani</name>
    <dbReference type="NCBI Taxonomy" id="2776917"/>
    <lineage>
        <taxon>Bacteria</taxon>
        <taxon>Bacillati</taxon>
        <taxon>Actinomycetota</taxon>
        <taxon>Actinomycetes</taxon>
        <taxon>Micrococcales</taxon>
        <taxon>Promicromonosporaceae</taxon>
        <taxon>Myceligenerans</taxon>
    </lineage>
</organism>
<evidence type="ECO:0000313" key="2">
    <source>
        <dbReference type="EMBL" id="MBE1878764.1"/>
    </source>
</evidence>
<evidence type="ECO:0000313" key="3">
    <source>
        <dbReference type="Proteomes" id="UP000625527"/>
    </source>
</evidence>
<dbReference type="RefSeq" id="WP_192865299.1">
    <property type="nucleotide sequence ID" value="NZ_JADAQT010000110.1"/>
</dbReference>
<dbReference type="Gene3D" id="3.40.50.1000">
    <property type="entry name" value="HAD superfamily/HAD-like"/>
    <property type="match status" value="2"/>
</dbReference>
<dbReference type="Gene3D" id="3.30.1240.10">
    <property type="match status" value="1"/>
</dbReference>
<dbReference type="Pfam" id="PF08282">
    <property type="entry name" value="Hydrolase_3"/>
    <property type="match status" value="2"/>
</dbReference>
<gene>
    <name evidence="2" type="ORF">IHE71_24010</name>
</gene>
<dbReference type="PANTHER" id="PTHR10000:SF8">
    <property type="entry name" value="HAD SUPERFAMILY HYDROLASE-LIKE, TYPE 3"/>
    <property type="match status" value="1"/>
</dbReference>
<comment type="caution">
    <text evidence="2">The sequence shown here is derived from an EMBL/GenBank/DDBJ whole genome shotgun (WGS) entry which is preliminary data.</text>
</comment>
<dbReference type="InterPro" id="IPR036412">
    <property type="entry name" value="HAD-like_sf"/>
</dbReference>
<protein>
    <submittedName>
        <fullName evidence="2">HAD family phosphatase</fullName>
    </submittedName>
</protein>
<feature type="compositionally biased region" description="Polar residues" evidence="1">
    <location>
        <begin position="261"/>
        <end position="274"/>
    </location>
</feature>
<dbReference type="SUPFAM" id="SSF56784">
    <property type="entry name" value="HAD-like"/>
    <property type="match status" value="1"/>
</dbReference>